<feature type="signal peptide" evidence="1">
    <location>
        <begin position="1"/>
        <end position="19"/>
    </location>
</feature>
<dbReference type="Proteomes" id="UP000516305">
    <property type="component" value="Chromosome"/>
</dbReference>
<reference evidence="2 3" key="1">
    <citation type="submission" date="2020-08" db="EMBL/GenBank/DDBJ databases">
        <title>Croceimicrobium hydrocarbonivorans gen. nov., sp. nov., a novel marine bacterium isolated from a bacterial consortium that degrades polyethylene terephthalate.</title>
        <authorList>
            <person name="Liu R."/>
        </authorList>
    </citation>
    <scope>NUCLEOTIDE SEQUENCE [LARGE SCALE GENOMIC DNA]</scope>
    <source>
        <strain evidence="2 3">A20-9</strain>
    </source>
</reference>
<name>A0A7H0VHL8_9FLAO</name>
<accession>A0A7H0VHL8</accession>
<keyword evidence="3" id="KW-1185">Reference proteome</keyword>
<organism evidence="2 3">
    <name type="scientific">Croceimicrobium hydrocarbonivorans</name>
    <dbReference type="NCBI Taxonomy" id="2761580"/>
    <lineage>
        <taxon>Bacteria</taxon>
        <taxon>Pseudomonadati</taxon>
        <taxon>Bacteroidota</taxon>
        <taxon>Flavobacteriia</taxon>
        <taxon>Flavobacteriales</taxon>
        <taxon>Owenweeksiaceae</taxon>
        <taxon>Croceimicrobium</taxon>
    </lineage>
</organism>
<dbReference type="EMBL" id="CP060139">
    <property type="protein sequence ID" value="QNR25216.1"/>
    <property type="molecule type" value="Genomic_DNA"/>
</dbReference>
<dbReference type="KEGG" id="chyd:H4K34_05075"/>
<protein>
    <recommendedName>
        <fullName evidence="4">Outer membrane protein beta-barrel domain-containing protein</fullName>
    </recommendedName>
</protein>
<evidence type="ECO:0008006" key="4">
    <source>
        <dbReference type="Google" id="ProtNLM"/>
    </source>
</evidence>
<keyword evidence="1" id="KW-0732">Signal</keyword>
<dbReference type="RefSeq" id="WP_210759742.1">
    <property type="nucleotide sequence ID" value="NZ_CP060139.1"/>
</dbReference>
<evidence type="ECO:0000313" key="3">
    <source>
        <dbReference type="Proteomes" id="UP000516305"/>
    </source>
</evidence>
<dbReference type="AlphaFoldDB" id="A0A7H0VHL8"/>
<gene>
    <name evidence="2" type="ORF">H4K34_05075</name>
</gene>
<proteinExistence type="predicted"/>
<evidence type="ECO:0000313" key="2">
    <source>
        <dbReference type="EMBL" id="QNR25216.1"/>
    </source>
</evidence>
<feature type="chain" id="PRO_5028903334" description="Outer membrane protein beta-barrel domain-containing protein" evidence="1">
    <location>
        <begin position="20"/>
        <end position="265"/>
    </location>
</feature>
<sequence length="265" mass="29947">MKYLQAFFLTILLSTSLFSQSLKGWQIDLHSGIQTGLNVEDHKNSLVQYDPSLAGFEVGYPSNEFPLLGVFAGISANYELKPYLSLSLNFNQVGLSKDKGTATISNGMGLTVIEQSLDFKSQRLGLDLKIDALYKSPYEELNLILGINGNIIYNRTVSKDIEQDSARFIVLGSTRTMREIRYISFNIGLEWRDYFSEHFGYFLRLKYMPTVNTSTASLLFEHINIDGNTEHPRYGQSIKPGTAGYPAEFFSFDILSFSLGLSYQW</sequence>
<evidence type="ECO:0000256" key="1">
    <source>
        <dbReference type="SAM" id="SignalP"/>
    </source>
</evidence>